<keyword evidence="4 7" id="KW-0255">Endonuclease</keyword>
<dbReference type="InterPro" id="IPR002036">
    <property type="entry name" value="YbeY"/>
</dbReference>
<dbReference type="GO" id="GO:0005737">
    <property type="term" value="C:cytoplasm"/>
    <property type="evidence" value="ECO:0007669"/>
    <property type="project" value="UniProtKB-SubCell"/>
</dbReference>
<dbReference type="PANTHER" id="PTHR46986:SF1">
    <property type="entry name" value="ENDORIBONUCLEASE YBEY, CHLOROPLASTIC"/>
    <property type="match status" value="1"/>
</dbReference>
<keyword evidence="6 7" id="KW-0862">Zinc</keyword>
<evidence type="ECO:0000256" key="4">
    <source>
        <dbReference type="ARBA" id="ARBA00022759"/>
    </source>
</evidence>
<comment type="function">
    <text evidence="7">Single strand-specific metallo-endoribonuclease involved in late-stage 70S ribosome quality control and in maturation of the 3' terminus of the 16S rRNA.</text>
</comment>
<evidence type="ECO:0000256" key="1">
    <source>
        <dbReference type="ARBA" id="ARBA00010875"/>
    </source>
</evidence>
<dbReference type="RefSeq" id="WP_154932160.1">
    <property type="nucleotide sequence ID" value="NZ_CP036341.1"/>
</dbReference>
<dbReference type="PANTHER" id="PTHR46986">
    <property type="entry name" value="ENDORIBONUCLEASE YBEY, CHLOROPLASTIC"/>
    <property type="match status" value="1"/>
</dbReference>
<keyword evidence="7" id="KW-0690">Ribosome biogenesis</keyword>
<dbReference type="GO" id="GO:0004521">
    <property type="term" value="F:RNA endonuclease activity"/>
    <property type="evidence" value="ECO:0007669"/>
    <property type="project" value="UniProtKB-UniRule"/>
</dbReference>
<evidence type="ECO:0000256" key="3">
    <source>
        <dbReference type="ARBA" id="ARBA00022723"/>
    </source>
</evidence>
<accession>A0A3D3R917</accession>
<feature type="binding site" evidence="7">
    <location>
        <position position="130"/>
    </location>
    <ligand>
        <name>Zn(2+)</name>
        <dbReference type="ChEBI" id="CHEBI:29105"/>
        <note>catalytic</note>
    </ligand>
</feature>
<dbReference type="NCBIfam" id="TIGR00043">
    <property type="entry name" value="rRNA maturation RNase YbeY"/>
    <property type="match status" value="1"/>
</dbReference>
<feature type="binding site" evidence="7">
    <location>
        <position position="136"/>
    </location>
    <ligand>
        <name>Zn(2+)</name>
        <dbReference type="ChEBI" id="CHEBI:29105"/>
        <note>catalytic</note>
    </ligand>
</feature>
<name>A0A3D3R917_9PLAN</name>
<evidence type="ECO:0000313" key="9">
    <source>
        <dbReference type="Proteomes" id="UP000263642"/>
    </source>
</evidence>
<keyword evidence="3 7" id="KW-0479">Metal-binding</keyword>
<dbReference type="SUPFAM" id="SSF55486">
    <property type="entry name" value="Metalloproteases ('zincins'), catalytic domain"/>
    <property type="match status" value="1"/>
</dbReference>
<keyword evidence="7" id="KW-0698">rRNA processing</keyword>
<dbReference type="EC" id="3.1.-.-" evidence="7"/>
<dbReference type="InterPro" id="IPR023091">
    <property type="entry name" value="MetalPrtase_cat_dom_sf_prd"/>
</dbReference>
<feature type="binding site" evidence="7">
    <location>
        <position position="126"/>
    </location>
    <ligand>
        <name>Zn(2+)</name>
        <dbReference type="ChEBI" id="CHEBI:29105"/>
        <note>catalytic</note>
    </ligand>
</feature>
<organism evidence="8 9">
    <name type="scientific">Gimesia maris</name>
    <dbReference type="NCBI Taxonomy" id="122"/>
    <lineage>
        <taxon>Bacteria</taxon>
        <taxon>Pseudomonadati</taxon>
        <taxon>Planctomycetota</taxon>
        <taxon>Planctomycetia</taxon>
        <taxon>Planctomycetales</taxon>
        <taxon>Planctomycetaceae</taxon>
        <taxon>Gimesia</taxon>
    </lineage>
</organism>
<keyword evidence="5 7" id="KW-0378">Hydrolase</keyword>
<dbReference type="HAMAP" id="MF_00009">
    <property type="entry name" value="Endoribonucl_YbeY"/>
    <property type="match status" value="1"/>
</dbReference>
<evidence type="ECO:0000256" key="2">
    <source>
        <dbReference type="ARBA" id="ARBA00022722"/>
    </source>
</evidence>
<reference evidence="8 9" key="1">
    <citation type="journal article" date="2018" name="Nat. Biotechnol.">
        <title>A standardized bacterial taxonomy based on genome phylogeny substantially revises the tree of life.</title>
        <authorList>
            <person name="Parks D.H."/>
            <person name="Chuvochina M."/>
            <person name="Waite D.W."/>
            <person name="Rinke C."/>
            <person name="Skarshewski A."/>
            <person name="Chaumeil P.A."/>
            <person name="Hugenholtz P."/>
        </authorList>
    </citation>
    <scope>NUCLEOTIDE SEQUENCE [LARGE SCALE GENOMIC DNA]</scope>
    <source>
        <strain evidence="8">UBA9375</strain>
    </source>
</reference>
<evidence type="ECO:0000256" key="5">
    <source>
        <dbReference type="ARBA" id="ARBA00022801"/>
    </source>
</evidence>
<keyword evidence="7" id="KW-0963">Cytoplasm</keyword>
<evidence type="ECO:0000313" key="8">
    <source>
        <dbReference type="EMBL" id="HCO25351.1"/>
    </source>
</evidence>
<dbReference type="GO" id="GO:0004222">
    <property type="term" value="F:metalloendopeptidase activity"/>
    <property type="evidence" value="ECO:0007669"/>
    <property type="project" value="InterPro"/>
</dbReference>
<evidence type="ECO:0000256" key="6">
    <source>
        <dbReference type="ARBA" id="ARBA00022833"/>
    </source>
</evidence>
<comment type="similarity">
    <text evidence="1 7">Belongs to the endoribonuclease YbeY family.</text>
</comment>
<protein>
    <recommendedName>
        <fullName evidence="7">Endoribonuclease YbeY</fullName>
        <ecNumber evidence="7">3.1.-.-</ecNumber>
    </recommendedName>
</protein>
<comment type="cofactor">
    <cofactor evidence="7">
        <name>Zn(2+)</name>
        <dbReference type="ChEBI" id="CHEBI:29105"/>
    </cofactor>
    <text evidence="7">Binds 1 zinc ion.</text>
</comment>
<evidence type="ECO:0000256" key="7">
    <source>
        <dbReference type="HAMAP-Rule" id="MF_00009"/>
    </source>
</evidence>
<dbReference type="EMBL" id="DQAY01000128">
    <property type="protein sequence ID" value="HCO25351.1"/>
    <property type="molecule type" value="Genomic_DNA"/>
</dbReference>
<comment type="subcellular location">
    <subcellularLocation>
        <location evidence="7">Cytoplasm</location>
    </subcellularLocation>
</comment>
<sequence length="165" mass="19159">MNTIDQFQIEIQNSQTHLAIDETQLKTAISFLLQSEQVNQAEISLAIVDNPTIRQLNQQYLEHDYDTDVLSFLLDCDTAMDTNQVELRGAGRQIEGEVIVSAEMAVVMSAEYQWPAEQELLLYVIHGLLHLCGYDDLTEEELHIMRQREQQIFDHWQISIPRREE</sequence>
<proteinExistence type="inferred from homology"/>
<comment type="caution">
    <text evidence="8">The sequence shown here is derived from an EMBL/GenBank/DDBJ whole genome shotgun (WGS) entry which is preliminary data.</text>
</comment>
<dbReference type="GO" id="GO:0006364">
    <property type="term" value="P:rRNA processing"/>
    <property type="evidence" value="ECO:0007669"/>
    <property type="project" value="UniProtKB-UniRule"/>
</dbReference>
<gene>
    <name evidence="7 8" type="primary">ybeY</name>
    <name evidence="8" type="ORF">DIT97_20880</name>
</gene>
<dbReference type="Proteomes" id="UP000263642">
    <property type="component" value="Unassembled WGS sequence"/>
</dbReference>
<dbReference type="GO" id="GO:0008270">
    <property type="term" value="F:zinc ion binding"/>
    <property type="evidence" value="ECO:0007669"/>
    <property type="project" value="UniProtKB-UniRule"/>
</dbReference>
<dbReference type="Pfam" id="PF02130">
    <property type="entry name" value="YbeY"/>
    <property type="match status" value="1"/>
</dbReference>
<dbReference type="AlphaFoldDB" id="A0A3D3R917"/>
<dbReference type="Gene3D" id="3.40.390.30">
    <property type="entry name" value="Metalloproteases ('zincins'), catalytic domain"/>
    <property type="match status" value="1"/>
</dbReference>
<keyword evidence="2 7" id="KW-0540">Nuclease</keyword>